<reference evidence="2" key="3">
    <citation type="journal article" date="2020" name="Microbiol. Resour. Announc.">
        <title>Complete Genome Sequence of Moraxella osloensis Strain YV1, Isolated from an Australian Wastewater Treatment Plant.</title>
        <authorList>
            <person name="Batinovic S."/>
            <person name="Rice D.T.F."/>
            <person name="Seviour R.J."/>
            <person name="Petrovski S."/>
        </authorList>
    </citation>
    <scope>NUCLEOTIDE SEQUENCE</scope>
    <source>
        <strain evidence="2">YV1</strain>
    </source>
</reference>
<dbReference type="Proteomes" id="UP000234914">
    <property type="component" value="Unassembled WGS sequence"/>
</dbReference>
<sequence>MNNEKLKKITLWCMAISALLLTLSSLINYFQRKDMAEQQQNIDQATEFLKQIPQNASAPN</sequence>
<evidence type="ECO:0000313" key="2">
    <source>
        <dbReference type="EMBL" id="QHG10044.1"/>
    </source>
</evidence>
<organism evidence="1 3">
    <name type="scientific">Faucicola osloensis</name>
    <name type="common">Moraxella osloensis</name>
    <dbReference type="NCBI Taxonomy" id="34062"/>
    <lineage>
        <taxon>Bacteria</taxon>
        <taxon>Pseudomonadati</taxon>
        <taxon>Pseudomonadota</taxon>
        <taxon>Gammaproteobacteria</taxon>
        <taxon>Moraxellales</taxon>
        <taxon>Moraxellaceae</taxon>
        <taxon>Faucicola</taxon>
    </lineage>
</organism>
<dbReference type="RefSeq" id="WP_101963910.1">
    <property type="nucleotide sequence ID" value="NZ_PKJS01000003.1"/>
</dbReference>
<reference evidence="4" key="2">
    <citation type="submission" date="2019-12" db="EMBL/GenBank/DDBJ databases">
        <title>Whole genome sequence of Moraxella osloensis YV1.</title>
        <authorList>
            <person name="Batinovic S."/>
            <person name="Rice D.T.F."/>
            <person name="Petrovski S."/>
        </authorList>
    </citation>
    <scope>NUCLEOTIDE SEQUENCE [LARGE SCALE GENOMIC DNA]</scope>
    <source>
        <strain evidence="4">YV1</strain>
    </source>
</reference>
<evidence type="ECO:0000313" key="1">
    <source>
        <dbReference type="EMBL" id="PKZ69530.1"/>
    </source>
</evidence>
<reference evidence="1 3" key="1">
    <citation type="submission" date="2017-12" db="EMBL/GenBank/DDBJ databases">
        <title>Phylogenetic diversity of female urinary microbiome.</title>
        <authorList>
            <person name="Thomas-White K."/>
            <person name="Wolfe A.J."/>
        </authorList>
    </citation>
    <scope>NUCLEOTIDE SEQUENCE [LARGE SCALE GENOMIC DNA]</scope>
    <source>
        <strain evidence="1 3">UMB0416</strain>
    </source>
</reference>
<protein>
    <submittedName>
        <fullName evidence="1">Uncharacterized protein</fullName>
    </submittedName>
</protein>
<dbReference type="EMBL" id="PKJS01000003">
    <property type="protein sequence ID" value="PKZ69530.1"/>
    <property type="molecule type" value="Genomic_DNA"/>
</dbReference>
<accession>A0A2I1RK70</accession>
<evidence type="ECO:0000313" key="4">
    <source>
        <dbReference type="Proteomes" id="UP000464046"/>
    </source>
</evidence>
<name>A0A2I1RK70_FAUOS</name>
<gene>
    <name evidence="1" type="ORF">CYJ96_03280</name>
    <name evidence="2" type="ORF">GSF12_09210</name>
</gene>
<proteinExistence type="predicted"/>
<dbReference type="AlphaFoldDB" id="A0A2I1RK70"/>
<evidence type="ECO:0000313" key="3">
    <source>
        <dbReference type="Proteomes" id="UP000234914"/>
    </source>
</evidence>
<dbReference type="EMBL" id="CP047226">
    <property type="protein sequence ID" value="QHG10044.1"/>
    <property type="molecule type" value="Genomic_DNA"/>
</dbReference>